<evidence type="ECO:0000313" key="2">
    <source>
        <dbReference type="Proteomes" id="UP000249057"/>
    </source>
</evidence>
<proteinExistence type="predicted"/>
<evidence type="ECO:0000313" key="1">
    <source>
        <dbReference type="EMBL" id="RAH42342.1"/>
    </source>
</evidence>
<name>A0ACD1FZA8_9EURO</name>
<dbReference type="Proteomes" id="UP000249057">
    <property type="component" value="Unassembled WGS sequence"/>
</dbReference>
<protein>
    <submittedName>
        <fullName evidence="1">Uncharacterized protein</fullName>
    </submittedName>
</protein>
<keyword evidence="2" id="KW-1185">Reference proteome</keyword>
<reference evidence="1" key="1">
    <citation type="submission" date="2018-02" db="EMBL/GenBank/DDBJ databases">
        <title>The genomes of Aspergillus section Nigri reveals drivers in fungal speciation.</title>
        <authorList>
            <consortium name="DOE Joint Genome Institute"/>
            <person name="Vesth T.C."/>
            <person name="Nybo J."/>
            <person name="Theobald S."/>
            <person name="Brandl J."/>
            <person name="Frisvad J.C."/>
            <person name="Nielsen K.F."/>
            <person name="Lyhne E.K."/>
            <person name="Kogle M.E."/>
            <person name="Kuo A."/>
            <person name="Riley R."/>
            <person name="Clum A."/>
            <person name="Nolan M."/>
            <person name="Lipzen A."/>
            <person name="Salamov A."/>
            <person name="Henrissat B."/>
            <person name="Wiebenga A."/>
            <person name="De vries R.P."/>
            <person name="Grigoriev I.V."/>
            <person name="Mortensen U.H."/>
            <person name="Andersen M.R."/>
            <person name="Baker S.E."/>
        </authorList>
    </citation>
    <scope>NUCLEOTIDE SEQUENCE</scope>
    <source>
        <strain evidence="1">CBS 621.78</strain>
    </source>
</reference>
<dbReference type="EMBL" id="KZ825375">
    <property type="protein sequence ID" value="RAH42342.1"/>
    <property type="molecule type" value="Genomic_DNA"/>
</dbReference>
<sequence length="355" mass="39697">MVVKFPCVFYFRRRGSRLGHGGLGRCSVIALAICRSRRREGRHLAGRTGVDTAAADLRILVAMTGEATRCQGRRPSIQNAYPSGIHAAGPQGGRQRDTGGRRVRCWTHQLSSAISLNLQPGNTGPPTVPRRSRLIQRHTQRRDRPPAILVSVSIFPKPWKRDHPRCRRGPRPKHLLQHVFSVLPGTAGCYRALRLDPSSVPPVPGPSRRRTTHRGAINRELDVTRSRNIITSSWWRGNPGVGCRFGLDSIQPCSCCCRCSTTTRHLSRGLLPLDPPFTLDSYPWVRVRWLRRRWQTSEMHGMALAVCPRRGGGGRRRHQVQSCGVLLQLGERESAAVAPECLEALDFLTATRQHD</sequence>
<accession>A0ACD1FZA8</accession>
<organism evidence="1 2">
    <name type="scientific">Aspergillus brunneoviolaceus CBS 621.78</name>
    <dbReference type="NCBI Taxonomy" id="1450534"/>
    <lineage>
        <taxon>Eukaryota</taxon>
        <taxon>Fungi</taxon>
        <taxon>Dikarya</taxon>
        <taxon>Ascomycota</taxon>
        <taxon>Pezizomycotina</taxon>
        <taxon>Eurotiomycetes</taxon>
        <taxon>Eurotiomycetidae</taxon>
        <taxon>Eurotiales</taxon>
        <taxon>Aspergillaceae</taxon>
        <taxon>Aspergillus</taxon>
        <taxon>Aspergillus subgen. Circumdati</taxon>
    </lineage>
</organism>
<gene>
    <name evidence="1" type="ORF">BO95DRAFT_237923</name>
</gene>